<organism evidence="13 14">
    <name type="scientific">Anoxybacteroides rupiense</name>
    <dbReference type="NCBI Taxonomy" id="311460"/>
    <lineage>
        <taxon>Bacteria</taxon>
        <taxon>Bacillati</taxon>
        <taxon>Bacillota</taxon>
        <taxon>Bacilli</taxon>
        <taxon>Bacillales</taxon>
        <taxon>Anoxybacillaceae</taxon>
        <taxon>Anoxybacteroides</taxon>
    </lineage>
</organism>
<comment type="caution">
    <text evidence="13">The sequence shown here is derived from an EMBL/GenBank/DDBJ whole genome shotgun (WGS) entry which is preliminary data.</text>
</comment>
<dbReference type="Gene3D" id="2.60.40.1220">
    <property type="match status" value="1"/>
</dbReference>
<feature type="transmembrane region" description="Helical" evidence="9">
    <location>
        <begin position="268"/>
        <end position="286"/>
    </location>
</feature>
<feature type="transmembrane region" description="Helical" evidence="9">
    <location>
        <begin position="149"/>
        <end position="167"/>
    </location>
</feature>
<sequence>MLRLHKVLLWGLVGIFLLNLFPGRSFAHAYIVRSTPSENETLARAPSMIRIEFNEEIQDHFYSLKLINEAGQSITLNQVRIDKNHPKILEANLPNALSQGTYMIQWRVVSSDGHPVKGTIPFQIGQGGKTETSILPKTKNYLPQLDMVWIRWLFYVSSSLFVGMLFFKQIVEPKQETFSFSFRYNALYWLAYIGMSLSILLSLPLQITVEADVPWSKAWSVSFIKKMITDSSFGSVWLIQIACLGLLLITGSAITYFHQRQEKRLKRWVSLSFIIGMGLLFTKSLLGHTTASPHRMISVLIDFLHLLAASLWLGSLCMIAIILPLELLAKKEKDWHRYWAAIKRFSYWGAIFACGVMMTGAYMSLQQVPTFSALLSTMYGKFLMGKVMLLMMMMMLASIHIWARKKGRKLGLSIWGEWGIGIIVLLLAAVLTNLPPATAAPGPFQQTKEVHGYTIGLKVTPNILGTNHFTIHIKNQKGQPVQDIEQVTVTLASKEMDMGENVLQVRGNQSGTYQIQGMISMAGRWNIHIHALTTSLQSIDADFECFVGSQ</sequence>
<dbReference type="Pfam" id="PF04234">
    <property type="entry name" value="CopC"/>
    <property type="match status" value="1"/>
</dbReference>
<keyword evidence="8 9" id="KW-0472">Membrane</keyword>
<proteinExistence type="predicted"/>
<dbReference type="InterPro" id="IPR014755">
    <property type="entry name" value="Cu-Rt/internalin_Ig-like"/>
</dbReference>
<evidence type="ECO:0000256" key="6">
    <source>
        <dbReference type="ARBA" id="ARBA00022989"/>
    </source>
</evidence>
<feature type="transmembrane region" description="Helical" evidence="9">
    <location>
        <begin position="383"/>
        <end position="403"/>
    </location>
</feature>
<dbReference type="InterPro" id="IPR032694">
    <property type="entry name" value="CopC/D"/>
</dbReference>
<evidence type="ECO:0000256" key="2">
    <source>
        <dbReference type="ARBA" id="ARBA00022475"/>
    </source>
</evidence>
<feature type="transmembrane region" description="Helical" evidence="9">
    <location>
        <begin position="187"/>
        <end position="207"/>
    </location>
</feature>
<evidence type="ECO:0000259" key="11">
    <source>
        <dbReference type="Pfam" id="PF05425"/>
    </source>
</evidence>
<dbReference type="Pfam" id="PF05425">
    <property type="entry name" value="CopD"/>
    <property type="match status" value="1"/>
</dbReference>
<dbReference type="GO" id="GO:0046872">
    <property type="term" value="F:metal ion binding"/>
    <property type="evidence" value="ECO:0007669"/>
    <property type="project" value="UniProtKB-KW"/>
</dbReference>
<evidence type="ECO:0000313" key="13">
    <source>
        <dbReference type="EMBL" id="MED5050578.1"/>
    </source>
</evidence>
<dbReference type="EMBL" id="JARTLI010000002">
    <property type="protein sequence ID" value="MED5050578.1"/>
    <property type="molecule type" value="Genomic_DNA"/>
</dbReference>
<dbReference type="RefSeq" id="WP_328216684.1">
    <property type="nucleotide sequence ID" value="NZ_JARTLI010000002.1"/>
</dbReference>
<keyword evidence="7" id="KW-0186">Copper</keyword>
<reference evidence="13 14" key="1">
    <citation type="submission" date="2023-03" db="EMBL/GenBank/DDBJ databases">
        <title>Bacillus Genome Sequencing.</title>
        <authorList>
            <person name="Dunlap C."/>
        </authorList>
    </citation>
    <scope>NUCLEOTIDE SEQUENCE [LARGE SCALE GENOMIC DNA]</scope>
    <source>
        <strain evidence="13 14">NRS-38</strain>
    </source>
</reference>
<evidence type="ECO:0000256" key="9">
    <source>
        <dbReference type="SAM" id="Phobius"/>
    </source>
</evidence>
<evidence type="ECO:0000259" key="10">
    <source>
        <dbReference type="Pfam" id="PF04234"/>
    </source>
</evidence>
<dbReference type="Proteomes" id="UP001339962">
    <property type="component" value="Unassembled WGS sequence"/>
</dbReference>
<feature type="domain" description="CopC" evidence="10">
    <location>
        <begin position="28"/>
        <end position="124"/>
    </location>
</feature>
<dbReference type="InterPro" id="IPR032693">
    <property type="entry name" value="YtkA-like_dom"/>
</dbReference>
<feature type="transmembrane region" description="Helical" evidence="9">
    <location>
        <begin position="237"/>
        <end position="256"/>
    </location>
</feature>
<dbReference type="PANTHER" id="PTHR34820">
    <property type="entry name" value="INNER MEMBRANE PROTEIN YEBZ"/>
    <property type="match status" value="1"/>
</dbReference>
<dbReference type="InterPro" id="IPR007348">
    <property type="entry name" value="CopC_dom"/>
</dbReference>
<comment type="subcellular location">
    <subcellularLocation>
        <location evidence="1">Cell membrane</location>
        <topology evidence="1">Multi-pass membrane protein</topology>
    </subcellularLocation>
</comment>
<keyword evidence="2" id="KW-1003">Cell membrane</keyword>
<dbReference type="AlphaFoldDB" id="A0ABD5IRS1"/>
<dbReference type="Pfam" id="PF13115">
    <property type="entry name" value="YtkA"/>
    <property type="match status" value="1"/>
</dbReference>
<dbReference type="InterPro" id="IPR008457">
    <property type="entry name" value="Cu-R_CopD_dom"/>
</dbReference>
<feature type="transmembrane region" description="Helical" evidence="9">
    <location>
        <begin position="415"/>
        <end position="434"/>
    </location>
</feature>
<evidence type="ECO:0000259" key="12">
    <source>
        <dbReference type="Pfam" id="PF13115"/>
    </source>
</evidence>
<keyword evidence="3 9" id="KW-0812">Transmembrane</keyword>
<accession>A0ABD5IRS1</accession>
<dbReference type="PANTHER" id="PTHR34820:SF4">
    <property type="entry name" value="INNER MEMBRANE PROTEIN YEBZ"/>
    <property type="match status" value="1"/>
</dbReference>
<evidence type="ECO:0000256" key="4">
    <source>
        <dbReference type="ARBA" id="ARBA00022723"/>
    </source>
</evidence>
<evidence type="ECO:0000256" key="7">
    <source>
        <dbReference type="ARBA" id="ARBA00023008"/>
    </source>
</evidence>
<protein>
    <submittedName>
        <fullName evidence="13">Copper resistance protein CopC</fullName>
    </submittedName>
</protein>
<gene>
    <name evidence="13" type="ORF">P9850_01670</name>
</gene>
<keyword evidence="6 9" id="KW-1133">Transmembrane helix</keyword>
<name>A0ABD5IRS1_9BACL</name>
<feature type="domain" description="YtkA-like" evidence="12">
    <location>
        <begin position="448"/>
        <end position="530"/>
    </location>
</feature>
<dbReference type="SUPFAM" id="SSF81296">
    <property type="entry name" value="E set domains"/>
    <property type="match status" value="1"/>
</dbReference>
<evidence type="ECO:0000256" key="5">
    <source>
        <dbReference type="ARBA" id="ARBA00022729"/>
    </source>
</evidence>
<evidence type="ECO:0000313" key="14">
    <source>
        <dbReference type="Proteomes" id="UP001339962"/>
    </source>
</evidence>
<dbReference type="GO" id="GO:0005886">
    <property type="term" value="C:plasma membrane"/>
    <property type="evidence" value="ECO:0007669"/>
    <property type="project" value="UniProtKB-SubCell"/>
</dbReference>
<dbReference type="InterPro" id="IPR014756">
    <property type="entry name" value="Ig_E-set"/>
</dbReference>
<evidence type="ECO:0000256" key="3">
    <source>
        <dbReference type="ARBA" id="ARBA00022692"/>
    </source>
</evidence>
<feature type="transmembrane region" description="Helical" evidence="9">
    <location>
        <begin position="345"/>
        <end position="363"/>
    </location>
</feature>
<evidence type="ECO:0000256" key="1">
    <source>
        <dbReference type="ARBA" id="ARBA00004651"/>
    </source>
</evidence>
<keyword evidence="4" id="KW-0479">Metal-binding</keyword>
<feature type="transmembrane region" description="Helical" evidence="9">
    <location>
        <begin position="306"/>
        <end position="325"/>
    </location>
</feature>
<evidence type="ECO:0000256" key="8">
    <source>
        <dbReference type="ARBA" id="ARBA00023136"/>
    </source>
</evidence>
<keyword evidence="5" id="KW-0732">Signal</keyword>
<feature type="domain" description="Copper resistance protein D" evidence="11">
    <location>
        <begin position="340"/>
        <end position="431"/>
    </location>
</feature>